<evidence type="ECO:0000313" key="1">
    <source>
        <dbReference type="EMBL" id="KZE83418.1"/>
    </source>
</evidence>
<evidence type="ECO:0000313" key="2">
    <source>
        <dbReference type="Proteomes" id="UP000076630"/>
    </source>
</evidence>
<protein>
    <recommendedName>
        <fullName evidence="3">YD repeat-containing protein</fullName>
    </recommendedName>
</protein>
<dbReference type="Proteomes" id="UP000076630">
    <property type="component" value="Unassembled WGS sequence"/>
</dbReference>
<accession>A0A164A9U7</accession>
<keyword evidence="2" id="KW-1185">Reference proteome</keyword>
<proteinExistence type="predicted"/>
<evidence type="ECO:0008006" key="3">
    <source>
        <dbReference type="Google" id="ProtNLM"/>
    </source>
</evidence>
<dbReference type="AlphaFoldDB" id="A0A164A9U7"/>
<name>A0A164A9U7_9FLAO</name>
<gene>
    <name evidence="1" type="ORF">AV926_00095</name>
</gene>
<sequence length="163" mass="18614">MTSKKDESIELDKFTVDFRNDKLESIKGKDAAKNVKYEFLNSNVVTATQGSNTYNYEFNSAGNLVSVSDKTGKLFTYEYGMGYNPFVYSEYNLLFDYVPGGELIRFVFSSKNDMKVARNEKTGEVFNITYKLDGFGYPIRMEVVGKSSKTLVKFKNGIKRRPE</sequence>
<comment type="caution">
    <text evidence="1">The sequence shown here is derived from an EMBL/GenBank/DDBJ whole genome shotgun (WGS) entry which is preliminary data.</text>
</comment>
<dbReference type="EMBL" id="LQNU01000039">
    <property type="protein sequence ID" value="KZE83418.1"/>
    <property type="molecule type" value="Genomic_DNA"/>
</dbReference>
<organism evidence="1 2">
    <name type="scientific">Myroides marinus</name>
    <dbReference type="NCBI Taxonomy" id="703342"/>
    <lineage>
        <taxon>Bacteria</taxon>
        <taxon>Pseudomonadati</taxon>
        <taxon>Bacteroidota</taxon>
        <taxon>Flavobacteriia</taxon>
        <taxon>Flavobacteriales</taxon>
        <taxon>Flavobacteriaceae</taxon>
        <taxon>Myroides</taxon>
    </lineage>
</organism>
<reference evidence="1 2" key="1">
    <citation type="submission" date="2016-01" db="EMBL/GenBank/DDBJ databases">
        <title>Whole genome sequencing of Myroides marinus L41.</title>
        <authorList>
            <person name="Hong K.W."/>
        </authorList>
    </citation>
    <scope>NUCLEOTIDE SEQUENCE [LARGE SCALE GENOMIC DNA]</scope>
    <source>
        <strain evidence="1 2">L41</strain>
    </source>
</reference>